<protein>
    <recommendedName>
        <fullName evidence="4">Nitrogen regulatory protein areA GATA-like domain-containing protein</fullName>
    </recommendedName>
</protein>
<sequence length="478" mass="51605">MERPMPLILPEGFFRNTDDIYQEVASYPVVPPEKLWQYWNVYTTTFRRLNDPTASRLESFWWHVMGSDRRFLSGKALAKIYEEISTGPSFTPLRGPSNRFHTPVGSLTSSLDLLTYSWTSFPESLKHSQGPVEVPSKPTAEKYTPKDTMSSSARPPPPHPILKKSRGPSTSGPRPTARFVSPHDSEDDAAKEDDTSSGSVAATGMHMRRHTTKSPVKAEKKSTPTGRKFTASSAAKRHSRPVLARRPSSQTSVLSEASTKVATSATESRTSAGGRSESVEQSMTALLASSNSLTLVNSPALSAKAAGKRPVRASPDKNRITDPGRLPSAQDRAPPIILHHQQEAVVSHGKSFERSGSTPLKSHDTDGLKSVAEAKTPEAHLGANSLGVTTAPMMAPDVAVEVQFDSESFTAQSGGGIARDLPDSITIASRPSTSSLYTPTQPSPTPAPFLGRSKSQLTLLLEKMDQGKPKSNREAKAN</sequence>
<name>A0A1J7JUB3_9PEZI</name>
<feature type="compositionally biased region" description="Polar residues" evidence="1">
    <location>
        <begin position="426"/>
        <end position="440"/>
    </location>
</feature>
<accession>A0A1J7JUB3</accession>
<dbReference type="STRING" id="1408157.A0A1J7JUB3"/>
<gene>
    <name evidence="2" type="ORF">CONLIGDRAFT_573704</name>
</gene>
<evidence type="ECO:0000313" key="2">
    <source>
        <dbReference type="EMBL" id="OIW31330.1"/>
    </source>
</evidence>
<dbReference type="InParanoid" id="A0A1J7JUB3"/>
<evidence type="ECO:0000256" key="1">
    <source>
        <dbReference type="SAM" id="MobiDB-lite"/>
    </source>
</evidence>
<reference evidence="2 3" key="1">
    <citation type="submission" date="2016-10" db="EMBL/GenBank/DDBJ databases">
        <title>Draft genome sequence of Coniochaeta ligniaria NRRL30616, a lignocellulolytic fungus for bioabatement of inhibitors in plant biomass hydrolysates.</title>
        <authorList>
            <consortium name="DOE Joint Genome Institute"/>
            <person name="Jimenez D.J."/>
            <person name="Hector R.E."/>
            <person name="Riley R."/>
            <person name="Sun H."/>
            <person name="Grigoriev I.V."/>
            <person name="Van Elsas J.D."/>
            <person name="Nichols N.N."/>
        </authorList>
    </citation>
    <scope>NUCLEOTIDE SEQUENCE [LARGE SCALE GENOMIC DNA]</scope>
    <source>
        <strain evidence="2 3">NRRL 30616</strain>
    </source>
</reference>
<evidence type="ECO:0000313" key="3">
    <source>
        <dbReference type="Proteomes" id="UP000182658"/>
    </source>
</evidence>
<feature type="region of interest" description="Disordered" evidence="1">
    <location>
        <begin position="123"/>
        <end position="282"/>
    </location>
</feature>
<dbReference type="OrthoDB" id="5424234at2759"/>
<proteinExistence type="predicted"/>
<organism evidence="2 3">
    <name type="scientific">Coniochaeta ligniaria NRRL 30616</name>
    <dbReference type="NCBI Taxonomy" id="1408157"/>
    <lineage>
        <taxon>Eukaryota</taxon>
        <taxon>Fungi</taxon>
        <taxon>Dikarya</taxon>
        <taxon>Ascomycota</taxon>
        <taxon>Pezizomycotina</taxon>
        <taxon>Sordariomycetes</taxon>
        <taxon>Sordariomycetidae</taxon>
        <taxon>Coniochaetales</taxon>
        <taxon>Coniochaetaceae</taxon>
        <taxon>Coniochaeta</taxon>
    </lineage>
</organism>
<feature type="region of interest" description="Disordered" evidence="1">
    <location>
        <begin position="411"/>
        <end position="456"/>
    </location>
</feature>
<keyword evidence="3" id="KW-1185">Reference proteome</keyword>
<dbReference type="AlphaFoldDB" id="A0A1J7JUB3"/>
<feature type="region of interest" description="Disordered" evidence="1">
    <location>
        <begin position="301"/>
        <end position="329"/>
    </location>
</feature>
<feature type="compositionally biased region" description="Polar residues" evidence="1">
    <location>
        <begin position="247"/>
        <end position="282"/>
    </location>
</feature>
<dbReference type="EMBL" id="KV875096">
    <property type="protein sequence ID" value="OIW31330.1"/>
    <property type="molecule type" value="Genomic_DNA"/>
</dbReference>
<evidence type="ECO:0008006" key="4">
    <source>
        <dbReference type="Google" id="ProtNLM"/>
    </source>
</evidence>
<dbReference type="Proteomes" id="UP000182658">
    <property type="component" value="Unassembled WGS sequence"/>
</dbReference>